<evidence type="ECO:0000313" key="2">
    <source>
        <dbReference type="EMBL" id="GGB56617.1"/>
    </source>
</evidence>
<dbReference type="EMBL" id="BMKF01000001">
    <property type="protein sequence ID" value="GGB56617.1"/>
    <property type="molecule type" value="Genomic_DNA"/>
</dbReference>
<evidence type="ECO:0000256" key="1">
    <source>
        <dbReference type="SAM" id="Phobius"/>
    </source>
</evidence>
<evidence type="ECO:0008006" key="4">
    <source>
        <dbReference type="Google" id="ProtNLM"/>
    </source>
</evidence>
<sequence length="241" mass="25985">MTETLIALLCAHLVADFPLQPGLVIRNKRNPLVLAGHALIVLAVTVLLLGAAPTLLLFILLATHIAMDAVKTWLLPDRLWAFGLDQLVHIAVILGLAIAWPDMVPTGSWSTLPADGYAFYIASLIVVSGIILTVQVGAIVIRLAVRDIDAGVSDAGLPNGGFLIGCLERGLIMILFFIGQPAGVGFLIAAKSILRFGEIQKNERKMSEYIIIGTFMSFSWGLLMSAATWHGASHWLRLSRL</sequence>
<protein>
    <recommendedName>
        <fullName evidence="4">DUF3307 domain-containing protein</fullName>
    </recommendedName>
</protein>
<feature type="transmembrane region" description="Helical" evidence="1">
    <location>
        <begin position="166"/>
        <end position="189"/>
    </location>
</feature>
<feature type="transmembrane region" description="Helical" evidence="1">
    <location>
        <begin position="209"/>
        <end position="232"/>
    </location>
</feature>
<comment type="caution">
    <text evidence="2">The sequence shown here is derived from an EMBL/GenBank/DDBJ whole genome shotgun (WGS) entry which is preliminary data.</text>
</comment>
<gene>
    <name evidence="2" type="ORF">GCM10011503_01190</name>
</gene>
<dbReference type="Proteomes" id="UP000628854">
    <property type="component" value="Unassembled WGS sequence"/>
</dbReference>
<keyword evidence="1" id="KW-1133">Transmembrane helix</keyword>
<proteinExistence type="predicted"/>
<name>A0ABQ1J2V5_9PROT</name>
<keyword evidence="1" id="KW-0472">Membrane</keyword>
<keyword evidence="1" id="KW-0812">Transmembrane</keyword>
<dbReference type="InterPro" id="IPR021737">
    <property type="entry name" value="Phage_phiKZ_Orf197"/>
</dbReference>
<keyword evidence="3" id="KW-1185">Reference proteome</keyword>
<feature type="transmembrane region" description="Helical" evidence="1">
    <location>
        <begin position="40"/>
        <end position="67"/>
    </location>
</feature>
<dbReference type="RefSeq" id="WP_084394085.1">
    <property type="nucleotide sequence ID" value="NZ_BMKF01000001.1"/>
</dbReference>
<evidence type="ECO:0000313" key="3">
    <source>
        <dbReference type="Proteomes" id="UP000628854"/>
    </source>
</evidence>
<accession>A0ABQ1J2V5</accession>
<feature type="transmembrane region" description="Helical" evidence="1">
    <location>
        <begin position="120"/>
        <end position="145"/>
    </location>
</feature>
<organism evidence="2 3">
    <name type="scientific">Henriciella pelagia</name>
    <dbReference type="NCBI Taxonomy" id="1977912"/>
    <lineage>
        <taxon>Bacteria</taxon>
        <taxon>Pseudomonadati</taxon>
        <taxon>Pseudomonadota</taxon>
        <taxon>Alphaproteobacteria</taxon>
        <taxon>Hyphomonadales</taxon>
        <taxon>Hyphomonadaceae</taxon>
        <taxon>Henriciella</taxon>
    </lineage>
</organism>
<reference evidence="3" key="1">
    <citation type="journal article" date="2019" name="Int. J. Syst. Evol. Microbiol.">
        <title>The Global Catalogue of Microorganisms (GCM) 10K type strain sequencing project: providing services to taxonomists for standard genome sequencing and annotation.</title>
        <authorList>
            <consortium name="The Broad Institute Genomics Platform"/>
            <consortium name="The Broad Institute Genome Sequencing Center for Infectious Disease"/>
            <person name="Wu L."/>
            <person name="Ma J."/>
        </authorList>
    </citation>
    <scope>NUCLEOTIDE SEQUENCE [LARGE SCALE GENOMIC DNA]</scope>
    <source>
        <strain evidence="3">CGMCC 1.15928</strain>
    </source>
</reference>
<dbReference type="Pfam" id="PF11750">
    <property type="entry name" value="DUF3307"/>
    <property type="match status" value="1"/>
</dbReference>
<feature type="transmembrane region" description="Helical" evidence="1">
    <location>
        <begin position="79"/>
        <end position="100"/>
    </location>
</feature>